<dbReference type="Pfam" id="PF03109">
    <property type="entry name" value="ABC1"/>
    <property type="match status" value="1"/>
</dbReference>
<feature type="region of interest" description="Disordered" evidence="5">
    <location>
        <begin position="155"/>
        <end position="214"/>
    </location>
</feature>
<evidence type="ECO:0000256" key="1">
    <source>
        <dbReference type="ARBA" id="ARBA00009670"/>
    </source>
</evidence>
<evidence type="ECO:0000259" key="6">
    <source>
        <dbReference type="Pfam" id="PF03109"/>
    </source>
</evidence>
<dbReference type="Proteomes" id="UP000005206">
    <property type="component" value="Chromosome 9"/>
</dbReference>
<dbReference type="InParanoid" id="C7YTL7"/>
<dbReference type="CDD" id="cd13970">
    <property type="entry name" value="ABC1_ADCK3"/>
    <property type="match status" value="1"/>
</dbReference>
<dbReference type="InterPro" id="IPR034646">
    <property type="entry name" value="ADCK3_dom"/>
</dbReference>
<dbReference type="PANTHER" id="PTHR43851:SF3">
    <property type="entry name" value="COENZYME Q8"/>
    <property type="match status" value="1"/>
</dbReference>
<dbReference type="GeneID" id="9674763"/>
<evidence type="ECO:0000256" key="5">
    <source>
        <dbReference type="SAM" id="MobiDB-lite"/>
    </source>
</evidence>
<feature type="domain" description="ABC1 atypical kinase-like" evidence="6">
    <location>
        <begin position="390"/>
        <end position="631"/>
    </location>
</feature>
<reference evidence="7 8" key="1">
    <citation type="journal article" date="2009" name="PLoS Genet.">
        <title>The genome of Nectria haematococca: contribution of supernumerary chromosomes to gene expansion.</title>
        <authorList>
            <person name="Coleman J.J."/>
            <person name="Rounsley S.D."/>
            <person name="Rodriguez-Carres M."/>
            <person name="Kuo A."/>
            <person name="Wasmann C.C."/>
            <person name="Grimwood J."/>
            <person name="Schmutz J."/>
            <person name="Taga M."/>
            <person name="White G.J."/>
            <person name="Zhou S."/>
            <person name="Schwartz D.C."/>
            <person name="Freitag M."/>
            <person name="Ma L.J."/>
            <person name="Danchin E.G."/>
            <person name="Henrissat B."/>
            <person name="Coutinho P.M."/>
            <person name="Nelson D.R."/>
            <person name="Straney D."/>
            <person name="Napoli C.A."/>
            <person name="Barker B.M."/>
            <person name="Gribskov M."/>
            <person name="Rep M."/>
            <person name="Kroken S."/>
            <person name="Molnar I."/>
            <person name="Rensing C."/>
            <person name="Kennell J.C."/>
            <person name="Zamora J."/>
            <person name="Farman M.L."/>
            <person name="Selker E.U."/>
            <person name="Salamov A."/>
            <person name="Shapiro H."/>
            <person name="Pangilinan J."/>
            <person name="Lindquist E."/>
            <person name="Lamers C."/>
            <person name="Grigoriev I.V."/>
            <person name="Geiser D.M."/>
            <person name="Covert S.F."/>
            <person name="Temporini E."/>
            <person name="Vanetten H.D."/>
        </authorList>
    </citation>
    <scope>NUCLEOTIDE SEQUENCE [LARGE SCALE GENOMIC DNA]</scope>
    <source>
        <strain evidence="8">ATCC MYA-4622 / CBS 123669 / FGSC 9596 / NRRL 45880 / 77-13-4</strain>
    </source>
</reference>
<dbReference type="GO" id="GO:0005524">
    <property type="term" value="F:ATP binding"/>
    <property type="evidence" value="ECO:0007669"/>
    <property type="project" value="UniProtKB-KW"/>
</dbReference>
<evidence type="ECO:0000256" key="4">
    <source>
        <dbReference type="ARBA" id="ARBA00022840"/>
    </source>
</evidence>
<dbReference type="OMA" id="HEQPIFK"/>
<dbReference type="OrthoDB" id="201153at2759"/>
<proteinExistence type="inferred from homology"/>
<dbReference type="KEGG" id="nhe:NECHADRAFT_84626"/>
<dbReference type="SUPFAM" id="SSF56112">
    <property type="entry name" value="Protein kinase-like (PK-like)"/>
    <property type="match status" value="1"/>
</dbReference>
<evidence type="ECO:0000313" key="8">
    <source>
        <dbReference type="Proteomes" id="UP000005206"/>
    </source>
</evidence>
<keyword evidence="8" id="KW-1185">Reference proteome</keyword>
<feature type="compositionally biased region" description="Basic and acidic residues" evidence="5">
    <location>
        <begin position="196"/>
        <end position="209"/>
    </location>
</feature>
<feature type="compositionally biased region" description="Low complexity" evidence="5">
    <location>
        <begin position="72"/>
        <end position="81"/>
    </location>
</feature>
<feature type="compositionally biased region" description="Basic and acidic residues" evidence="5">
    <location>
        <begin position="95"/>
        <end position="106"/>
    </location>
</feature>
<dbReference type="AlphaFoldDB" id="C7YTL7"/>
<keyword evidence="4" id="KW-0067">ATP-binding</keyword>
<comment type="similarity">
    <text evidence="1">Belongs to the protein kinase superfamily. ADCK protein kinase family.</text>
</comment>
<dbReference type="InterPro" id="IPR011009">
    <property type="entry name" value="Kinase-like_dom_sf"/>
</dbReference>
<dbReference type="RefSeq" id="XP_003050358.1">
    <property type="nucleotide sequence ID" value="XM_003050312.1"/>
</dbReference>
<dbReference type="PANTHER" id="PTHR43851">
    <property type="match status" value="1"/>
</dbReference>
<organism evidence="7 8">
    <name type="scientific">Fusarium vanettenii (strain ATCC MYA-4622 / CBS 123669 / FGSC 9596 / NRRL 45880 / 77-13-4)</name>
    <name type="common">Fusarium solani subsp. pisi</name>
    <dbReference type="NCBI Taxonomy" id="660122"/>
    <lineage>
        <taxon>Eukaryota</taxon>
        <taxon>Fungi</taxon>
        <taxon>Dikarya</taxon>
        <taxon>Ascomycota</taxon>
        <taxon>Pezizomycotina</taxon>
        <taxon>Sordariomycetes</taxon>
        <taxon>Hypocreomycetidae</taxon>
        <taxon>Hypocreales</taxon>
        <taxon>Nectriaceae</taxon>
        <taxon>Fusarium</taxon>
        <taxon>Fusarium solani species complex</taxon>
        <taxon>Fusarium vanettenii</taxon>
    </lineage>
</organism>
<sequence length="739" mass="81799">MRFVDFAIDLAAVLNASRGVAAKHVALRGRQLENYSRTSSVAAALRNRAAQRGAYERRSAAEEGEEVVYEQAAPAAQATEPIVEASREQVQTQEVKTEATRTEKTPFDGAVPSFRPNPPQQATPKSTEEELDLPPGIDVNIFHTTRGSMILDQLKKKGRPGAPPPRPGARGPAKEHPMRNWPLPPPVQPEQSFKPAPEKPREPEVKVEETPAQPVTKPVEELAIPAEEPVTPQPEEAPKASIPVEEVAAPQPEALSKPEPEKIDEKVNEKVGEKIEEDVIQTAKEIVGEPVPPQTPAYTLRESKVPSSRMSRIWNYGGLAAGMLGGAMTEGVSRAFGGGGEGSILLSGKNMERLVAKLSRMRGAALKLGQMMSFQDTKMLPAPIQEVLQRVQDRADYMPAWQRDRVLAANLGAEWRDLFSEFEEKPIAAASIGQVHKAVLKNGNRVAVKIQFPGVADSINSDLDNLSILLTATKLLPKGLYLNKTIDNARLELGWECDYEREAKCAQRYQELLSTEQDVFLVPSVYPEASGKQVLTMDFMDGIGVTRITSFTQEQRDWIGTQILRLCLREITEFRFMQTDPNWTNFLYNADLEKLELLDFGASREYPEEFVTQYVQLLAAASRSDKAAVKDLSEKLGYLTGLESRTMVEAHTKSVLTLAEPFLASAPEVYDFKDQTITERVKALIPVMLHERLAPPPEETYSLHRKLSGAFLLCAKLGSKVRCREMFEKALAKGGYLEA</sequence>
<dbReference type="GO" id="GO:0005739">
    <property type="term" value="C:mitochondrion"/>
    <property type="evidence" value="ECO:0007669"/>
    <property type="project" value="EnsemblFungi"/>
</dbReference>
<name>C7YTL7_FUSV7</name>
<dbReference type="InterPro" id="IPR004147">
    <property type="entry name" value="ABC1_dom"/>
</dbReference>
<dbReference type="GO" id="GO:0006744">
    <property type="term" value="P:ubiquinone biosynthetic process"/>
    <property type="evidence" value="ECO:0007669"/>
    <property type="project" value="EnsemblFungi"/>
</dbReference>
<keyword evidence="3" id="KW-0547">Nucleotide-binding</keyword>
<dbReference type="GO" id="GO:0016740">
    <property type="term" value="F:transferase activity"/>
    <property type="evidence" value="ECO:0007669"/>
    <property type="project" value="UniProtKB-KW"/>
</dbReference>
<evidence type="ECO:0000313" key="7">
    <source>
        <dbReference type="EMBL" id="EEU44645.1"/>
    </source>
</evidence>
<accession>C7YTL7</accession>
<feature type="region of interest" description="Disordered" evidence="5">
    <location>
        <begin position="72"/>
        <end position="135"/>
    </location>
</feature>
<keyword evidence="2" id="KW-0808">Transferase</keyword>
<dbReference type="VEuPathDB" id="FungiDB:NECHADRAFT_84626"/>
<gene>
    <name evidence="7" type="ORF">NECHADRAFT_84626</name>
</gene>
<evidence type="ECO:0000256" key="3">
    <source>
        <dbReference type="ARBA" id="ARBA00022741"/>
    </source>
</evidence>
<dbReference type="eggNOG" id="KOG1234">
    <property type="taxonomic scope" value="Eukaryota"/>
</dbReference>
<dbReference type="STRING" id="660122.C7YTL7"/>
<dbReference type="EMBL" id="GG698900">
    <property type="protein sequence ID" value="EEU44645.1"/>
    <property type="molecule type" value="Genomic_DNA"/>
</dbReference>
<dbReference type="FunCoup" id="C7YTL7">
    <property type="interactions" value="416"/>
</dbReference>
<evidence type="ECO:0000256" key="2">
    <source>
        <dbReference type="ARBA" id="ARBA00022679"/>
    </source>
</evidence>
<dbReference type="InterPro" id="IPR051409">
    <property type="entry name" value="Atypical_kinase_ADCK"/>
</dbReference>
<protein>
    <recommendedName>
        <fullName evidence="6">ABC1 atypical kinase-like domain-containing protein</fullName>
    </recommendedName>
</protein>
<dbReference type="HOGENOM" id="CLU_006533_5_0_1"/>